<feature type="coiled-coil region" evidence="1">
    <location>
        <begin position="127"/>
        <end position="156"/>
    </location>
</feature>
<evidence type="ECO:0000256" key="2">
    <source>
        <dbReference type="SAM" id="Phobius"/>
    </source>
</evidence>
<name>A0A8S5QZG3_9VIRU</name>
<keyword evidence="2" id="KW-0472">Membrane</keyword>
<keyword evidence="2" id="KW-0812">Transmembrane</keyword>
<feature type="transmembrane region" description="Helical" evidence="2">
    <location>
        <begin position="73"/>
        <end position="95"/>
    </location>
</feature>
<dbReference type="InterPro" id="IPR046548">
    <property type="entry name" value="DUF6804"/>
</dbReference>
<sequence>MKGLLIAVCTLLGLALLPMPYGYYMFLRLAVCAYAVFVFLQEQKKGVCFGSVSTAAIALLYNPIFRVHLEKDVWMWVNAGTIALFLSIMASWVIIWKKVKGPVKVLFVLLVIASVAFAVVKYRENERLEKVATHERMQQERERAKQEEKMECYRARKGSNTKEMVLMDLVLFAAGDEGAKERFRVRWGEDAVSRLESANEEERSYMLGMRLAEVLGDGDSDAGFQIYKNTHDLWGKGIVSPEQIWQDFQGRNACVVEVEKKMNAINADDWNSNGAEVFAKNFFKKQIQLKIPK</sequence>
<evidence type="ECO:0000313" key="3">
    <source>
        <dbReference type="EMBL" id="DAE24606.1"/>
    </source>
</evidence>
<feature type="transmembrane region" description="Helical" evidence="2">
    <location>
        <begin position="45"/>
        <end position="61"/>
    </location>
</feature>
<dbReference type="EMBL" id="BK015778">
    <property type="protein sequence ID" value="DAE24606.1"/>
    <property type="molecule type" value="Genomic_DNA"/>
</dbReference>
<accession>A0A8S5QZG3</accession>
<reference evidence="3" key="1">
    <citation type="journal article" date="2021" name="Proc. Natl. Acad. Sci. U.S.A.">
        <title>A Catalog of Tens of Thousands of Viruses from Human Metagenomes Reveals Hidden Associations with Chronic Diseases.</title>
        <authorList>
            <person name="Tisza M.J."/>
            <person name="Buck C.B."/>
        </authorList>
    </citation>
    <scope>NUCLEOTIDE SEQUENCE</scope>
    <source>
        <strain evidence="3">CtPLL24</strain>
    </source>
</reference>
<feature type="transmembrane region" description="Helical" evidence="2">
    <location>
        <begin position="101"/>
        <end position="120"/>
    </location>
</feature>
<proteinExistence type="predicted"/>
<keyword evidence="2" id="KW-1133">Transmembrane helix</keyword>
<organism evidence="3">
    <name type="scientific">virus sp. ctPLL24</name>
    <dbReference type="NCBI Taxonomy" id="2826802"/>
    <lineage>
        <taxon>Viruses</taxon>
    </lineage>
</organism>
<protein>
    <submittedName>
        <fullName evidence="3">Uncharacterized protein</fullName>
    </submittedName>
</protein>
<evidence type="ECO:0000256" key="1">
    <source>
        <dbReference type="SAM" id="Coils"/>
    </source>
</evidence>
<dbReference type="Pfam" id="PF20619">
    <property type="entry name" value="DUF6804"/>
    <property type="match status" value="1"/>
</dbReference>
<keyword evidence="1" id="KW-0175">Coiled coil</keyword>